<dbReference type="Gene3D" id="3.30.420.380">
    <property type="match status" value="1"/>
</dbReference>
<keyword evidence="1" id="KW-1133">Transmembrane helix</keyword>
<dbReference type="Proteomes" id="UP000196440">
    <property type="component" value="Unassembled WGS sequence"/>
</dbReference>
<proteinExistence type="predicted"/>
<evidence type="ECO:0000259" key="2">
    <source>
        <dbReference type="Pfam" id="PF05134"/>
    </source>
</evidence>
<dbReference type="GO" id="GO:0015627">
    <property type="term" value="C:type II protein secretion system complex"/>
    <property type="evidence" value="ECO:0007669"/>
    <property type="project" value="InterPro"/>
</dbReference>
<evidence type="ECO:0000256" key="1">
    <source>
        <dbReference type="SAM" id="Phobius"/>
    </source>
</evidence>
<dbReference type="InterPro" id="IPR007812">
    <property type="entry name" value="T2SS_protein-GspL"/>
</dbReference>
<dbReference type="NCBIfam" id="TIGR01709">
    <property type="entry name" value="typeII_sec_gspL"/>
    <property type="match status" value="1"/>
</dbReference>
<dbReference type="AlphaFoldDB" id="A0A208ZK11"/>
<gene>
    <name evidence="3" type="ORF">CBW57_21910</name>
</gene>
<feature type="domain" description="GspL cytoplasmic actin-ATPase-like" evidence="2">
    <location>
        <begin position="30"/>
        <end position="253"/>
    </location>
</feature>
<dbReference type="GO" id="GO:0015628">
    <property type="term" value="P:protein secretion by the type II secretion system"/>
    <property type="evidence" value="ECO:0007669"/>
    <property type="project" value="InterPro"/>
</dbReference>
<feature type="transmembrane region" description="Helical" evidence="1">
    <location>
        <begin position="265"/>
        <end position="285"/>
    </location>
</feature>
<protein>
    <recommendedName>
        <fullName evidence="2">GspL cytoplasmic actin-ATPase-like domain-containing protein</fullName>
    </recommendedName>
</protein>
<dbReference type="Gene3D" id="3.30.420.370">
    <property type="match status" value="1"/>
</dbReference>
<sequence length="414" mass="47230">MLKTKRLQCCSVDMVLVSHMMNRAGSSSILIIRLGVYASDPVYWYMKMHDGQKNKHGKLNNHAEIKNIKLQSGCCVKILVSASCIIFRRIDFKNSMINKNMKAIGFLLERTIIGDIDKFHTINLKWDNDFCYVAAVEHKLMNRWLGWLKEANISAKIIMPDVLALPFSLGKFSAVKLSNEWLIRNSQLSGFSISSEILAKILDSKFSLAHVNTFSSSGNDAINWQSTQYCDVLRIMAENIDYCNANFLCGKYNHFSSLEMNGLTIFRTAFLCLILSAAVCLNYWFDRYKIARDIDVLNRVSQEFYANTFPVDNENRNNTGHFNDYIEHYRDIESSANFIDLFYMTSPVIDSIDSNVNSVSFNKDARIMSYNISVDESNTVELKLKEASNKLNGVVLNQVSNDSNSHDVIFKYAP</sequence>
<name>A0A208ZK11_YERIN</name>
<evidence type="ECO:0000313" key="3">
    <source>
        <dbReference type="EMBL" id="OVZ80795.1"/>
    </source>
</evidence>
<keyword evidence="1" id="KW-0812">Transmembrane</keyword>
<accession>A0A208ZK11</accession>
<dbReference type="InterPro" id="IPR043129">
    <property type="entry name" value="ATPase_NBD"/>
</dbReference>
<organism evidence="3 4">
    <name type="scientific">Yersinia intermedia</name>
    <dbReference type="NCBI Taxonomy" id="631"/>
    <lineage>
        <taxon>Bacteria</taxon>
        <taxon>Pseudomonadati</taxon>
        <taxon>Pseudomonadota</taxon>
        <taxon>Gammaproteobacteria</taxon>
        <taxon>Enterobacterales</taxon>
        <taxon>Yersiniaceae</taxon>
        <taxon>Yersinia</taxon>
    </lineage>
</organism>
<dbReference type="CDD" id="cd24017">
    <property type="entry name" value="ASKHA_T2SSL_N"/>
    <property type="match status" value="1"/>
</dbReference>
<dbReference type="InterPro" id="IPR024230">
    <property type="entry name" value="GspL_cyto_dom"/>
</dbReference>
<dbReference type="Pfam" id="PF05134">
    <property type="entry name" value="T2SSL"/>
    <property type="match status" value="1"/>
</dbReference>
<dbReference type="SUPFAM" id="SSF53067">
    <property type="entry name" value="Actin-like ATPase domain"/>
    <property type="match status" value="2"/>
</dbReference>
<dbReference type="EMBL" id="NHOI01000041">
    <property type="protein sequence ID" value="OVZ80795.1"/>
    <property type="molecule type" value="Genomic_DNA"/>
</dbReference>
<dbReference type="GO" id="GO:0009276">
    <property type="term" value="C:Gram-negative-bacterium-type cell wall"/>
    <property type="evidence" value="ECO:0007669"/>
    <property type="project" value="InterPro"/>
</dbReference>
<keyword evidence="1" id="KW-0472">Membrane</keyword>
<evidence type="ECO:0000313" key="4">
    <source>
        <dbReference type="Proteomes" id="UP000196440"/>
    </source>
</evidence>
<comment type="caution">
    <text evidence="3">The sequence shown here is derived from an EMBL/GenBank/DDBJ whole genome shotgun (WGS) entry which is preliminary data.</text>
</comment>
<reference evidence="3 4" key="1">
    <citation type="submission" date="2017-05" db="EMBL/GenBank/DDBJ databases">
        <title>Whole genome sequencing of Yersinia kristensenii.</title>
        <authorList>
            <person name="Campioni F."/>
        </authorList>
    </citation>
    <scope>NUCLEOTIDE SEQUENCE [LARGE SCALE GENOMIC DNA]</scope>
    <source>
        <strain evidence="3 4">CFSAN060536</strain>
    </source>
</reference>